<keyword evidence="1" id="KW-0614">Plasmid</keyword>
<dbReference type="AlphaFoldDB" id="A0A142BP79"/>
<proteinExistence type="predicted"/>
<geneLocation type="plasmid" evidence="1">
    <name>pSinB</name>
</geneLocation>
<sequence>MLSNRVRIFSELVSVDAWHLPFTEKRLAVSLHADVSFATARMGGEDDSPVRFTVDLKRAELRVIIPETEQLVIDRASIARMEETTTGTQKSKSTRKAKGAVKGGVSLSVDASKLMGGVSGGASGSVERETVEEVSLSRKLTGIITSHSIDGEGSNRWSFVPGTERVLSGKPWDAVKNPLMKIKDRRESANKLITPTVRLELFCRREDLDIKNIVLKDSGIFRSAMSRAGFPNRMDAAEAYIRNKLVEEGLPSPNMSEDYAVISLAQILASDEG</sequence>
<organism evidence="1">
    <name type="scientific">Sinorhizobium sp. M14</name>
    <dbReference type="NCBI Taxonomy" id="430451"/>
    <lineage>
        <taxon>Bacteria</taxon>
        <taxon>Pseudomonadati</taxon>
        <taxon>Pseudomonadota</taxon>
        <taxon>Alphaproteobacteria</taxon>
        <taxon>Hyphomicrobiales</taxon>
        <taxon>Rhizobiaceae</taxon>
        <taxon>Sinorhizobium/Ensifer group</taxon>
        <taxon>Sinorhizobium</taxon>
    </lineage>
</organism>
<gene>
    <name evidence="1" type="ORF">pSinB_020</name>
</gene>
<evidence type="ECO:0000313" key="1">
    <source>
        <dbReference type="EMBL" id="AMP34887.1"/>
    </source>
</evidence>
<reference evidence="1" key="1">
    <citation type="submission" date="2015-11" db="EMBL/GenBank/DDBJ databases">
        <title>Molecular characterization of pSinB plasmid of arsenite oxidizing, metalotolerant Sinorhizobium sp. M14 - insight into the heavy metal resistome of sinorhizobial extrachromosomal replicons.</title>
        <authorList>
            <person name="Romaniuk K."/>
            <person name="Decewicz P."/>
            <person name="Mielnicki S."/>
            <person name="Sklodowska A."/>
            <person name="Dziewit L."/>
            <person name="Drewniak L."/>
        </authorList>
    </citation>
    <scope>NUCLEOTIDE SEQUENCE</scope>
    <source>
        <strain evidence="1">M14</strain>
        <plasmid evidence="1">pSinB</plasmid>
    </source>
</reference>
<dbReference type="RefSeq" id="WP_147294628.1">
    <property type="nucleotide sequence ID" value="NZ_KU140623.1"/>
</dbReference>
<name>A0A142BP79_9HYPH</name>
<protein>
    <submittedName>
        <fullName evidence="1">Uncharacterized protein</fullName>
    </submittedName>
</protein>
<dbReference type="EMBL" id="KU140623">
    <property type="protein sequence ID" value="AMP34887.1"/>
    <property type="molecule type" value="Genomic_DNA"/>
</dbReference>
<accession>A0A142BP79</accession>